<dbReference type="FunFam" id="3.30.565.10:FF:000023">
    <property type="entry name" value="PAS domain-containing sensor histidine kinase"/>
    <property type="match status" value="1"/>
</dbReference>
<dbReference type="PROSITE" id="PS50113">
    <property type="entry name" value="PAC"/>
    <property type="match status" value="1"/>
</dbReference>
<feature type="domain" description="Histidine kinase" evidence="15">
    <location>
        <begin position="661"/>
        <end position="878"/>
    </location>
</feature>
<protein>
    <recommendedName>
        <fullName evidence="3">histidine kinase</fullName>
        <ecNumber evidence="3">2.7.13.3</ecNumber>
    </recommendedName>
</protein>
<dbReference type="GO" id="GO:0005524">
    <property type="term" value="F:ATP binding"/>
    <property type="evidence" value="ECO:0007669"/>
    <property type="project" value="UniProtKB-KW"/>
</dbReference>
<dbReference type="CDD" id="cd00082">
    <property type="entry name" value="HisKA"/>
    <property type="match status" value="1"/>
</dbReference>
<proteinExistence type="predicted"/>
<dbReference type="PANTHER" id="PTHR43547:SF2">
    <property type="entry name" value="HYBRID SIGNAL TRANSDUCTION HISTIDINE KINASE C"/>
    <property type="match status" value="1"/>
</dbReference>
<dbReference type="PROSITE" id="PS50109">
    <property type="entry name" value="HIS_KIN"/>
    <property type="match status" value="1"/>
</dbReference>
<dbReference type="SUPFAM" id="SSF55874">
    <property type="entry name" value="ATPase domain of HSP90 chaperone/DNA topoisomerase II/histidine kinase"/>
    <property type="match status" value="1"/>
</dbReference>
<evidence type="ECO:0000256" key="14">
    <source>
        <dbReference type="SAM" id="MobiDB-lite"/>
    </source>
</evidence>
<dbReference type="Pfam" id="PF02518">
    <property type="entry name" value="HATPase_c"/>
    <property type="match status" value="1"/>
</dbReference>
<dbReference type="Gene3D" id="3.30.450.20">
    <property type="entry name" value="PAS domain"/>
    <property type="match status" value="2"/>
</dbReference>
<keyword evidence="11" id="KW-0472">Membrane</keyword>
<dbReference type="PROSITE" id="PS50110">
    <property type="entry name" value="RESPONSE_REGULATORY"/>
    <property type="match status" value="1"/>
</dbReference>
<evidence type="ECO:0000256" key="8">
    <source>
        <dbReference type="ARBA" id="ARBA00022777"/>
    </source>
</evidence>
<dbReference type="InterPro" id="IPR003661">
    <property type="entry name" value="HisK_dim/P_dom"/>
</dbReference>
<keyword evidence="9" id="KW-0067">ATP-binding</keyword>
<evidence type="ECO:0000256" key="9">
    <source>
        <dbReference type="ARBA" id="ARBA00022840"/>
    </source>
</evidence>
<dbReference type="Gene3D" id="3.30.565.10">
    <property type="entry name" value="Histidine kinase-like ATPase, C-terminal domain"/>
    <property type="match status" value="1"/>
</dbReference>
<dbReference type="InterPro" id="IPR013656">
    <property type="entry name" value="PAS_4"/>
</dbReference>
<feature type="coiled-coil region" evidence="13">
    <location>
        <begin position="627"/>
        <end position="654"/>
    </location>
</feature>
<gene>
    <name evidence="18" type="ORF">CAP_4759</name>
</gene>
<dbReference type="InterPro" id="IPR000700">
    <property type="entry name" value="PAS-assoc_C"/>
</dbReference>
<name>A0A017T5J0_9BACT</name>
<dbReference type="eggNOG" id="COG0784">
    <property type="taxonomic scope" value="Bacteria"/>
</dbReference>
<dbReference type="AlphaFoldDB" id="A0A017T5J0"/>
<sequence>MCQTPSVNIRERTWTARIIARERDRIMDIWQGTVRERVPGLRALSKPLLHDHLPQSLIALAEWMDTDEANPRFALLSEEHGIQRLSHGILLREIASEYRVLREIILGVVAEHDEEAPASSRAARAKELARLNSGLDYAVTRAIETYADIREDAVKMLQERLQLAIDAAGVGTWDFDPITRVFAWDNRCRALFGLPSGGETVTYAEFLDAIHPDDRAHVDAEVSQVLLPGGPRSYRGEYRVLSRPAAPGADGRRADGERISSSSIEEHWVLSEGRILFDHQGHAIRFIGTAVDVSAAHRVLAVEQGAREQADAAHATLHALFMGAPVAIAVTRGPKHRFELANAYYMRMVGKRSVVGQDVADALPEVVAQGFPRLLDQVYETGVPYYGIETPVELRHEVDGGRLHTALLNFAYEPIRDPDGRVTGVFTLAFDVSENVRARKIIEDAKQLAEENAARESAARQEAEDAARRSAFLVSAVEHISHRLHVETILQEVTSLIVPEIADMATARIVGPKGELRLVSAAVPPTVESEMRDQFAVFEAPSGSSNPFHEALTTDVRIIDDFPDWITKQVASPEYVAFMRGLGVTQIILVPMKTHDTTVGLLTVGLVGKERTFDPAHTQILRTLGKHAALAIENARLYEEAQELRRRAEEASVAKDQFIATVSHELRTPLNAILGWAQIIKANPGAAPMLQKGMDTIERNARAQSQLIEDLLDISRIVVGKLRIEPSSVFIPRVIESALDSARPAAEAKKIELVTDVDPDVGHIIADPDRLQQVVWNLISNSVKFTPPGGKVSVSAHRKASQFEFSVCDNGKGIAPDFLPYVFEKFHQVEQGTRKTGGLGLGLAIVRNIVELHGGTVSAESEGLGKGACFTVRIPIRAALRPHTRTPHPPNAPEDAAGEGGGDADLQLPARILDGVRLLIVDDEPDARELLTAILGDAGAIVRIAASVDEAVTLLDAEVPDALVSDIGMPGKDGHSLARHLRALPREQGGRIPAVALTAHARSEDRTRALTAGFTTHIPKPVDPTELIVVLANALGRDVQDLPGSNA</sequence>
<feature type="region of interest" description="Disordered" evidence="14">
    <location>
        <begin position="880"/>
        <end position="904"/>
    </location>
</feature>
<feature type="modified residue" description="4-aspartylphosphate" evidence="12">
    <location>
        <position position="966"/>
    </location>
</feature>
<evidence type="ECO:0000256" key="5">
    <source>
        <dbReference type="ARBA" id="ARBA00022553"/>
    </source>
</evidence>
<dbReference type="InterPro" id="IPR001789">
    <property type="entry name" value="Sig_transdc_resp-reg_receiver"/>
</dbReference>
<keyword evidence="6" id="KW-0808">Transferase</keyword>
<dbReference type="STRING" id="1192034.CAP_4759"/>
<comment type="subcellular location">
    <subcellularLocation>
        <location evidence="2">Cell membrane</location>
    </subcellularLocation>
</comment>
<evidence type="ECO:0000256" key="3">
    <source>
        <dbReference type="ARBA" id="ARBA00012438"/>
    </source>
</evidence>
<dbReference type="SMART" id="SM00448">
    <property type="entry name" value="REC"/>
    <property type="match status" value="1"/>
</dbReference>
<evidence type="ECO:0000256" key="4">
    <source>
        <dbReference type="ARBA" id="ARBA00022475"/>
    </source>
</evidence>
<dbReference type="SUPFAM" id="SSF55781">
    <property type="entry name" value="GAF domain-like"/>
    <property type="match status" value="1"/>
</dbReference>
<comment type="catalytic activity">
    <reaction evidence="1">
        <text>ATP + protein L-histidine = ADP + protein N-phospho-L-histidine.</text>
        <dbReference type="EC" id="2.7.13.3"/>
    </reaction>
</comment>
<dbReference type="SUPFAM" id="SSF47384">
    <property type="entry name" value="Homodimeric domain of signal transducing histidine kinase"/>
    <property type="match status" value="1"/>
</dbReference>
<accession>A0A017T5J0</accession>
<dbReference type="SUPFAM" id="SSF52172">
    <property type="entry name" value="CheY-like"/>
    <property type="match status" value="1"/>
</dbReference>
<dbReference type="GO" id="GO:0000155">
    <property type="term" value="F:phosphorelay sensor kinase activity"/>
    <property type="evidence" value="ECO:0007669"/>
    <property type="project" value="InterPro"/>
</dbReference>
<evidence type="ECO:0000259" key="17">
    <source>
        <dbReference type="PROSITE" id="PS50113"/>
    </source>
</evidence>
<dbReference type="InterPro" id="IPR004358">
    <property type="entry name" value="Sig_transdc_His_kin-like_C"/>
</dbReference>
<dbReference type="Pfam" id="PF00072">
    <property type="entry name" value="Response_reg"/>
    <property type="match status" value="1"/>
</dbReference>
<comment type="caution">
    <text evidence="18">The sequence shown here is derived from an EMBL/GenBank/DDBJ whole genome shotgun (WGS) entry which is preliminary data.</text>
</comment>
<evidence type="ECO:0000256" key="6">
    <source>
        <dbReference type="ARBA" id="ARBA00022679"/>
    </source>
</evidence>
<dbReference type="SMART" id="SM00091">
    <property type="entry name" value="PAS"/>
    <property type="match status" value="2"/>
</dbReference>
<dbReference type="SMART" id="SM00388">
    <property type="entry name" value="HisKA"/>
    <property type="match status" value="1"/>
</dbReference>
<dbReference type="PANTHER" id="PTHR43547">
    <property type="entry name" value="TWO-COMPONENT HISTIDINE KINASE"/>
    <property type="match status" value="1"/>
</dbReference>
<evidence type="ECO:0000256" key="13">
    <source>
        <dbReference type="SAM" id="Coils"/>
    </source>
</evidence>
<dbReference type="EC" id="2.7.13.3" evidence="3"/>
<keyword evidence="13" id="KW-0175">Coiled coil</keyword>
<dbReference type="InterPro" id="IPR013655">
    <property type="entry name" value="PAS_fold_3"/>
</dbReference>
<keyword evidence="8" id="KW-0418">Kinase</keyword>
<dbReference type="InterPro" id="IPR035965">
    <property type="entry name" value="PAS-like_dom_sf"/>
</dbReference>
<evidence type="ECO:0000256" key="2">
    <source>
        <dbReference type="ARBA" id="ARBA00004236"/>
    </source>
</evidence>
<dbReference type="SMART" id="SM00065">
    <property type="entry name" value="GAF"/>
    <property type="match status" value="1"/>
</dbReference>
<dbReference type="InterPro" id="IPR000014">
    <property type="entry name" value="PAS"/>
</dbReference>
<keyword evidence="4" id="KW-1003">Cell membrane</keyword>
<dbReference type="OrthoDB" id="5523766at2"/>
<evidence type="ECO:0000256" key="12">
    <source>
        <dbReference type="PROSITE-ProRule" id="PRU00169"/>
    </source>
</evidence>
<dbReference type="SUPFAM" id="SSF55785">
    <property type="entry name" value="PYP-like sensor domain (PAS domain)"/>
    <property type="match status" value="2"/>
</dbReference>
<feature type="domain" description="Response regulatory" evidence="16">
    <location>
        <begin position="917"/>
        <end position="1035"/>
    </location>
</feature>
<evidence type="ECO:0000313" key="18">
    <source>
        <dbReference type="EMBL" id="EYF04282.1"/>
    </source>
</evidence>
<dbReference type="InterPro" id="IPR011006">
    <property type="entry name" value="CheY-like_superfamily"/>
</dbReference>
<feature type="domain" description="PAC" evidence="17">
    <location>
        <begin position="388"/>
        <end position="444"/>
    </location>
</feature>
<dbReference type="CDD" id="cd00130">
    <property type="entry name" value="PAS"/>
    <property type="match status" value="1"/>
</dbReference>
<dbReference type="Gene3D" id="3.40.50.2300">
    <property type="match status" value="1"/>
</dbReference>
<organism evidence="18 19">
    <name type="scientific">Chondromyces apiculatus DSM 436</name>
    <dbReference type="NCBI Taxonomy" id="1192034"/>
    <lineage>
        <taxon>Bacteria</taxon>
        <taxon>Pseudomonadati</taxon>
        <taxon>Myxococcota</taxon>
        <taxon>Polyangia</taxon>
        <taxon>Polyangiales</taxon>
        <taxon>Polyangiaceae</taxon>
        <taxon>Chondromyces</taxon>
    </lineage>
</organism>
<dbReference type="CDD" id="cd17580">
    <property type="entry name" value="REC_2_DhkD-like"/>
    <property type="match status" value="1"/>
</dbReference>
<dbReference type="PRINTS" id="PR00344">
    <property type="entry name" value="BCTRLSENSOR"/>
</dbReference>
<dbReference type="InterPro" id="IPR005467">
    <property type="entry name" value="His_kinase_dom"/>
</dbReference>
<dbReference type="Pfam" id="PF08448">
    <property type="entry name" value="PAS_4"/>
    <property type="match status" value="1"/>
</dbReference>
<dbReference type="Gene3D" id="1.10.287.130">
    <property type="match status" value="1"/>
</dbReference>
<dbReference type="Pfam" id="PF13185">
    <property type="entry name" value="GAF_2"/>
    <property type="match status" value="1"/>
</dbReference>
<dbReference type="Pfam" id="PF08447">
    <property type="entry name" value="PAS_3"/>
    <property type="match status" value="1"/>
</dbReference>
<dbReference type="EMBL" id="ASRX01000037">
    <property type="protein sequence ID" value="EYF04282.1"/>
    <property type="molecule type" value="Genomic_DNA"/>
</dbReference>
<dbReference type="InterPro" id="IPR003018">
    <property type="entry name" value="GAF"/>
</dbReference>
<keyword evidence="5 12" id="KW-0597">Phosphoprotein</keyword>
<evidence type="ECO:0000259" key="16">
    <source>
        <dbReference type="PROSITE" id="PS50110"/>
    </source>
</evidence>
<dbReference type="SMART" id="SM00387">
    <property type="entry name" value="HATPase_c"/>
    <property type="match status" value="1"/>
</dbReference>
<dbReference type="InterPro" id="IPR003594">
    <property type="entry name" value="HATPase_dom"/>
</dbReference>
<keyword evidence="10" id="KW-0902">Two-component regulatory system</keyword>
<reference evidence="18 19" key="1">
    <citation type="submission" date="2013-05" db="EMBL/GenBank/DDBJ databases">
        <title>Genome assembly of Chondromyces apiculatus DSM 436.</title>
        <authorList>
            <person name="Sharma G."/>
            <person name="Khatri I."/>
            <person name="Kaur C."/>
            <person name="Mayilraj S."/>
            <person name="Subramanian S."/>
        </authorList>
    </citation>
    <scope>NUCLEOTIDE SEQUENCE [LARGE SCALE GENOMIC DNA]</scope>
    <source>
        <strain evidence="18 19">DSM 436</strain>
    </source>
</reference>
<dbReference type="InterPro" id="IPR036097">
    <property type="entry name" value="HisK_dim/P_sf"/>
</dbReference>
<keyword evidence="7" id="KW-0547">Nucleotide-binding</keyword>
<dbReference type="GO" id="GO:0005886">
    <property type="term" value="C:plasma membrane"/>
    <property type="evidence" value="ECO:0007669"/>
    <property type="project" value="UniProtKB-SubCell"/>
</dbReference>
<keyword evidence="19" id="KW-1185">Reference proteome</keyword>
<dbReference type="Pfam" id="PF00512">
    <property type="entry name" value="HisKA"/>
    <property type="match status" value="1"/>
</dbReference>
<evidence type="ECO:0000256" key="11">
    <source>
        <dbReference type="ARBA" id="ARBA00023136"/>
    </source>
</evidence>
<evidence type="ECO:0000313" key="19">
    <source>
        <dbReference type="Proteomes" id="UP000019678"/>
    </source>
</evidence>
<dbReference type="Gene3D" id="3.30.450.40">
    <property type="match status" value="1"/>
</dbReference>
<evidence type="ECO:0000259" key="15">
    <source>
        <dbReference type="PROSITE" id="PS50109"/>
    </source>
</evidence>
<dbReference type="Proteomes" id="UP000019678">
    <property type="component" value="Unassembled WGS sequence"/>
</dbReference>
<evidence type="ECO:0000256" key="1">
    <source>
        <dbReference type="ARBA" id="ARBA00000085"/>
    </source>
</evidence>
<evidence type="ECO:0000256" key="7">
    <source>
        <dbReference type="ARBA" id="ARBA00022741"/>
    </source>
</evidence>
<dbReference type="InterPro" id="IPR036890">
    <property type="entry name" value="HATPase_C_sf"/>
</dbReference>
<dbReference type="InterPro" id="IPR029016">
    <property type="entry name" value="GAF-like_dom_sf"/>
</dbReference>
<dbReference type="eggNOG" id="COG2205">
    <property type="taxonomic scope" value="Bacteria"/>
</dbReference>
<evidence type="ECO:0000256" key="10">
    <source>
        <dbReference type="ARBA" id="ARBA00023012"/>
    </source>
</evidence>